<dbReference type="Proteomes" id="UP001385951">
    <property type="component" value="Unassembled WGS sequence"/>
</dbReference>
<feature type="compositionally biased region" description="Polar residues" evidence="1">
    <location>
        <begin position="15"/>
        <end position="24"/>
    </location>
</feature>
<evidence type="ECO:0000313" key="2">
    <source>
        <dbReference type="EMBL" id="KAK7678501.1"/>
    </source>
</evidence>
<dbReference type="EMBL" id="JASBNA010000071">
    <property type="protein sequence ID" value="KAK7678501.1"/>
    <property type="molecule type" value="Genomic_DNA"/>
</dbReference>
<evidence type="ECO:0000313" key="3">
    <source>
        <dbReference type="Proteomes" id="UP001385951"/>
    </source>
</evidence>
<organism evidence="2 3">
    <name type="scientific">Cerrena zonata</name>
    <dbReference type="NCBI Taxonomy" id="2478898"/>
    <lineage>
        <taxon>Eukaryota</taxon>
        <taxon>Fungi</taxon>
        <taxon>Dikarya</taxon>
        <taxon>Basidiomycota</taxon>
        <taxon>Agaricomycotina</taxon>
        <taxon>Agaricomycetes</taxon>
        <taxon>Polyporales</taxon>
        <taxon>Cerrenaceae</taxon>
        <taxon>Cerrena</taxon>
    </lineage>
</organism>
<accession>A0AAW0FDB1</accession>
<feature type="region of interest" description="Disordered" evidence="1">
    <location>
        <begin position="1"/>
        <end position="32"/>
    </location>
</feature>
<reference evidence="2 3" key="1">
    <citation type="submission" date="2022-09" db="EMBL/GenBank/DDBJ databases">
        <authorList>
            <person name="Palmer J.M."/>
        </authorList>
    </citation>
    <scope>NUCLEOTIDE SEQUENCE [LARGE SCALE GENOMIC DNA]</scope>
    <source>
        <strain evidence="2 3">DSM 7382</strain>
    </source>
</reference>
<evidence type="ECO:0000256" key="1">
    <source>
        <dbReference type="SAM" id="MobiDB-lite"/>
    </source>
</evidence>
<protein>
    <submittedName>
        <fullName evidence="2">Uncharacterized protein</fullName>
    </submittedName>
</protein>
<dbReference type="AlphaFoldDB" id="A0AAW0FDB1"/>
<name>A0AAW0FDB1_9APHY</name>
<proteinExistence type="predicted"/>
<sequence>MMSNDPAILLGQDPQEAQASVSSRSTHHEASACPRSTHHGIWTTNDIYIRLLQKLSDGQRDYTFVLAIRTTSEEYKNRSSADPTQLPLPFRQEDLCRVTQCPGGMGSDQWLPGLEIPMDCAVEVNMQASPGEPLLRFPINVARECPWDEPTVEITICNEQAHELWFSFVVEVLAEKATNLALAESIRWDWMSRPVSIEQLEGL</sequence>
<keyword evidence="3" id="KW-1185">Reference proteome</keyword>
<gene>
    <name evidence="2" type="ORF">QCA50_018562</name>
</gene>
<comment type="caution">
    <text evidence="2">The sequence shown here is derived from an EMBL/GenBank/DDBJ whole genome shotgun (WGS) entry which is preliminary data.</text>
</comment>